<keyword evidence="3 7" id="KW-0350">Heme biosynthesis</keyword>
<dbReference type="InterPro" id="IPR019772">
    <property type="entry name" value="Ferrochelatase_AS"/>
</dbReference>
<comment type="catalytic activity">
    <reaction evidence="7 8">
        <text>heme b + 2 H(+) = protoporphyrin IX + Fe(2+)</text>
        <dbReference type="Rhea" id="RHEA:22584"/>
        <dbReference type="ChEBI" id="CHEBI:15378"/>
        <dbReference type="ChEBI" id="CHEBI:29033"/>
        <dbReference type="ChEBI" id="CHEBI:57306"/>
        <dbReference type="ChEBI" id="CHEBI:60344"/>
        <dbReference type="EC" id="4.98.1.1"/>
    </reaction>
</comment>
<dbReference type="InterPro" id="IPR033659">
    <property type="entry name" value="Ferrochelatase_N"/>
</dbReference>
<comment type="pathway">
    <text evidence="7 8">Porphyrin-containing compound metabolism; protoheme biosynthesis; protoheme from protoporphyrin-IX: step 1/1.</text>
</comment>
<dbReference type="PANTHER" id="PTHR11108:SF1">
    <property type="entry name" value="FERROCHELATASE, MITOCHONDRIAL"/>
    <property type="match status" value="1"/>
</dbReference>
<sequence length="368" mass="40536">MPFQPEPPYRHGSAPAGPIATDVAVLLCNLGTPDAPTAPALRRYLGQFLADPRVVEIPRLVWMAILHGIILRVRPAKSAAKYATVWTPEGSPLKVWTEKQAKLLQGQLGERGLRVRVAAAMRYGQPAIGTVLDALKRDGVKRVLVLPAYPQYSGATTASVIDDVARWALKTRHLPELRFINRYHDDAAYINALAATVREHWQRDGRAEKLVMSFHGMPERTLHLGDPYHCECLKTGRLLAEALGLKPGEWKVTFQSRFGKAKWLEPYTEPSLIDLAQKGCKSVDVICPGFAADCLETLEEINQEAREAFLHAGGQRFSYIPCLNDHPSGMRALAALAERHLQGWPTTPPSPDALALQQERARAAGASA</sequence>
<reference evidence="9 10" key="1">
    <citation type="submission" date="2024-08" db="EMBL/GenBank/DDBJ databases">
        <authorList>
            <person name="Lu H."/>
        </authorList>
    </citation>
    <scope>NUCLEOTIDE SEQUENCE [LARGE SCALE GENOMIC DNA]</scope>
    <source>
        <strain evidence="9 10">BYS87W</strain>
    </source>
</reference>
<evidence type="ECO:0000256" key="8">
    <source>
        <dbReference type="RuleBase" id="RU000607"/>
    </source>
</evidence>
<comment type="caution">
    <text evidence="9">The sequence shown here is derived from an EMBL/GenBank/DDBJ whole genome shotgun (WGS) entry which is preliminary data.</text>
</comment>
<comment type="similarity">
    <text evidence="1 7 8">Belongs to the ferrochelatase family.</text>
</comment>
<dbReference type="HAMAP" id="MF_00323">
    <property type="entry name" value="Ferrochelatase"/>
    <property type="match status" value="1"/>
</dbReference>
<evidence type="ECO:0000256" key="2">
    <source>
        <dbReference type="ARBA" id="ARBA00023004"/>
    </source>
</evidence>
<accession>A0ABW7GWC4</accession>
<dbReference type="CDD" id="cd00419">
    <property type="entry name" value="Ferrochelatase_C"/>
    <property type="match status" value="1"/>
</dbReference>
<dbReference type="PANTHER" id="PTHR11108">
    <property type="entry name" value="FERROCHELATASE"/>
    <property type="match status" value="1"/>
</dbReference>
<evidence type="ECO:0000313" key="10">
    <source>
        <dbReference type="Proteomes" id="UP001606303"/>
    </source>
</evidence>
<comment type="function">
    <text evidence="7 8">Catalyzes the ferrous insertion into protoporphyrin IX.</text>
</comment>
<evidence type="ECO:0000256" key="1">
    <source>
        <dbReference type="ARBA" id="ARBA00007718"/>
    </source>
</evidence>
<keyword evidence="7" id="KW-0479">Metal-binding</keyword>
<dbReference type="EC" id="4.98.1.1" evidence="7 8"/>
<organism evidence="9 10">
    <name type="scientific">Pelomonas baiyunensis</name>
    <dbReference type="NCBI Taxonomy" id="3299026"/>
    <lineage>
        <taxon>Bacteria</taxon>
        <taxon>Pseudomonadati</taxon>
        <taxon>Pseudomonadota</taxon>
        <taxon>Betaproteobacteria</taxon>
        <taxon>Burkholderiales</taxon>
        <taxon>Sphaerotilaceae</taxon>
        <taxon>Roseateles</taxon>
    </lineage>
</organism>
<dbReference type="Gene3D" id="3.40.50.1400">
    <property type="match status" value="2"/>
</dbReference>
<comment type="subcellular location">
    <subcellularLocation>
        <location evidence="7 8">Cytoplasm</location>
    </subcellularLocation>
</comment>
<keyword evidence="2 7" id="KW-0408">Iron</keyword>
<dbReference type="RefSeq" id="WP_394381941.1">
    <property type="nucleotide sequence ID" value="NZ_JBIGIB010000001.1"/>
</dbReference>
<dbReference type="PROSITE" id="PS00534">
    <property type="entry name" value="FERROCHELATASE"/>
    <property type="match status" value="1"/>
</dbReference>
<evidence type="ECO:0000256" key="3">
    <source>
        <dbReference type="ARBA" id="ARBA00023133"/>
    </source>
</evidence>
<feature type="binding site" evidence="7">
    <location>
        <position position="215"/>
    </location>
    <ligand>
        <name>Fe(2+)</name>
        <dbReference type="ChEBI" id="CHEBI:29033"/>
    </ligand>
</feature>
<keyword evidence="10" id="KW-1185">Reference proteome</keyword>
<comment type="catalytic activity">
    <reaction evidence="6">
        <text>Fe-coproporphyrin III + 2 H(+) = coproporphyrin III + Fe(2+)</text>
        <dbReference type="Rhea" id="RHEA:49572"/>
        <dbReference type="ChEBI" id="CHEBI:15378"/>
        <dbReference type="ChEBI" id="CHEBI:29033"/>
        <dbReference type="ChEBI" id="CHEBI:68438"/>
        <dbReference type="ChEBI" id="CHEBI:131725"/>
        <dbReference type="EC" id="4.99.1.9"/>
    </reaction>
    <physiologicalReaction direction="right-to-left" evidence="6">
        <dbReference type="Rhea" id="RHEA:49574"/>
    </physiologicalReaction>
</comment>
<proteinExistence type="inferred from homology"/>
<protein>
    <recommendedName>
        <fullName evidence="7 8">Ferrochelatase</fullName>
        <ecNumber evidence="7 8">4.98.1.1</ecNumber>
    </recommendedName>
    <alternativeName>
        <fullName evidence="7">Heme synthase</fullName>
    </alternativeName>
    <alternativeName>
        <fullName evidence="7">Protoheme ferro-lyase</fullName>
    </alternativeName>
</protein>
<keyword evidence="7 8" id="KW-0963">Cytoplasm</keyword>
<gene>
    <name evidence="7 9" type="primary">hemH</name>
    <name evidence="9" type="ORF">ACG01O_05010</name>
</gene>
<evidence type="ECO:0000256" key="7">
    <source>
        <dbReference type="HAMAP-Rule" id="MF_00323"/>
    </source>
</evidence>
<evidence type="ECO:0000256" key="6">
    <source>
        <dbReference type="ARBA" id="ARBA00024536"/>
    </source>
</evidence>
<name>A0ABW7GWC4_9BURK</name>
<feature type="binding site" evidence="7">
    <location>
        <position position="296"/>
    </location>
    <ligand>
        <name>Fe(2+)</name>
        <dbReference type="ChEBI" id="CHEBI:29033"/>
    </ligand>
</feature>
<evidence type="ECO:0000256" key="4">
    <source>
        <dbReference type="ARBA" id="ARBA00023239"/>
    </source>
</evidence>
<dbReference type="NCBIfam" id="TIGR00109">
    <property type="entry name" value="hemH"/>
    <property type="match status" value="1"/>
</dbReference>
<evidence type="ECO:0000256" key="5">
    <source>
        <dbReference type="ARBA" id="ARBA00023244"/>
    </source>
</evidence>
<dbReference type="InterPro" id="IPR033644">
    <property type="entry name" value="Ferrochelatase_C"/>
</dbReference>
<dbReference type="CDD" id="cd03411">
    <property type="entry name" value="Ferrochelatase_N"/>
    <property type="match status" value="1"/>
</dbReference>
<dbReference type="Pfam" id="PF00762">
    <property type="entry name" value="Ferrochelatase"/>
    <property type="match status" value="1"/>
</dbReference>
<evidence type="ECO:0000313" key="9">
    <source>
        <dbReference type="EMBL" id="MFG6465960.1"/>
    </source>
</evidence>
<keyword evidence="4 7" id="KW-0456">Lyase</keyword>
<dbReference type="InterPro" id="IPR001015">
    <property type="entry name" value="Ferrochelatase"/>
</dbReference>
<dbReference type="EMBL" id="JBIGIB010000001">
    <property type="protein sequence ID" value="MFG6465960.1"/>
    <property type="molecule type" value="Genomic_DNA"/>
</dbReference>
<dbReference type="SUPFAM" id="SSF53800">
    <property type="entry name" value="Chelatase"/>
    <property type="match status" value="1"/>
</dbReference>
<keyword evidence="5 7" id="KW-0627">Porphyrin biosynthesis</keyword>
<dbReference type="Proteomes" id="UP001606303">
    <property type="component" value="Unassembled WGS sequence"/>
</dbReference>